<evidence type="ECO:0000256" key="1">
    <source>
        <dbReference type="ARBA" id="ARBA00004240"/>
    </source>
</evidence>
<dbReference type="InterPro" id="IPR007233">
    <property type="entry name" value="TRAPPC"/>
</dbReference>
<evidence type="ECO:0000256" key="6">
    <source>
        <dbReference type="ARBA" id="ARBA00023034"/>
    </source>
</evidence>
<dbReference type="Pfam" id="PF04099">
    <property type="entry name" value="Sybindin"/>
    <property type="match status" value="1"/>
</dbReference>
<dbReference type="Gene3D" id="3.30.450.70">
    <property type="match status" value="1"/>
</dbReference>
<dbReference type="PANTHER" id="PTHR24148:SF64">
    <property type="entry name" value="HETEROKARYON INCOMPATIBILITY DOMAIN-CONTAINING PROTEIN"/>
    <property type="match status" value="1"/>
</dbReference>
<dbReference type="GO" id="GO:0005794">
    <property type="term" value="C:Golgi apparatus"/>
    <property type="evidence" value="ECO:0007669"/>
    <property type="project" value="UniProtKB-SubCell"/>
</dbReference>
<protein>
    <submittedName>
        <fullName evidence="8">Trafficking protein particle complex 1</fullName>
    </submittedName>
</protein>
<evidence type="ECO:0000256" key="5">
    <source>
        <dbReference type="ARBA" id="ARBA00022892"/>
    </source>
</evidence>
<feature type="compositionally biased region" description="Polar residues" evidence="7">
    <location>
        <begin position="15"/>
        <end position="35"/>
    </location>
</feature>
<gene>
    <name evidence="8" type="ORF">DDE83_002263</name>
</gene>
<accession>A0A364NAW0</accession>
<comment type="caution">
    <text evidence="8">The sequence shown here is derived from an EMBL/GenBank/DDBJ whole genome shotgun (WGS) entry which is preliminary data.</text>
</comment>
<reference evidence="9" key="1">
    <citation type="submission" date="2018-05" db="EMBL/GenBank/DDBJ databases">
        <title>Draft genome sequence of Stemphylium lycopersici strain CIDEFI 213.</title>
        <authorList>
            <person name="Medina R."/>
            <person name="Franco M.E.E."/>
            <person name="Lucentini C.G."/>
            <person name="Saparrat M.C.N."/>
            <person name="Balatti P.A."/>
        </authorList>
    </citation>
    <scope>NUCLEOTIDE SEQUENCE [LARGE SCALE GENOMIC DNA]</scope>
    <source>
        <strain evidence="9">CIDEFI 213</strain>
    </source>
</reference>
<keyword evidence="5" id="KW-0931">ER-Golgi transport</keyword>
<evidence type="ECO:0000256" key="3">
    <source>
        <dbReference type="ARBA" id="ARBA00022448"/>
    </source>
</evidence>
<keyword evidence="6" id="KW-0333">Golgi apparatus</keyword>
<evidence type="ECO:0000256" key="2">
    <source>
        <dbReference type="ARBA" id="ARBA00004555"/>
    </source>
</evidence>
<feature type="region of interest" description="Disordered" evidence="7">
    <location>
        <begin position="1"/>
        <end position="35"/>
    </location>
</feature>
<sequence>MAAECIYSRRWTPARPTSSSSKPATRPPSGTSIASNGDVVAAVRKGMSHSDDEKLVFGLVFSLRNLVTKLGGADDTFLSYRTGEYKLHYYETPTRMKFVMLTDTKVINLRQYLHQIWANLYVDITNHPPRHLAQQEADHIHLHQTRAKPDTEMPDALSPRLPYEPNFGHASVPLSDIYEPVPKGFIRTVRILGFGAHGLLRCRLQSQRFDEQPYAAISYTWNPDAGAWYHLPSKKDKPIRVNGKVMGAVYASASEVLTVLNSPTAETDFFFDPQNWNAETESTQHNRMYETMLTLLANDYFRRTWILQEIVLAQKMVMCCGRQVVNFEHVAALIKRLTNQSSLTQLARDVARKFHLLLKTNPVSDSKSHPAADGGNFGEAELDLFSNEGRMRYRNIPMLDLLIKSIRFNRCCDPRDILYARRSLASDGEELIPEVSYSTDMPFKQLYKDFAMRCIAHSPDPDHLKIITYANRQPQVHLPSWVPNWSSPESCWQPRGEELKDHLLSKISWSNTRATTSENGNELHVHGRILATIAPENLHHFATDRGTLNTIRKMVVKGIHQYYVNDHDPSPDAQPLEIGDHICLFKGCPAIVFLHPFHQRTGTHYTIVGKHARLQERAMICYFGQRENVNDKGSRQWGKVPRALQETDVETVNAIPEREFVII</sequence>
<keyword evidence="4" id="KW-0256">Endoplasmic reticulum</keyword>
<comment type="subcellular location">
    <subcellularLocation>
        <location evidence="1">Endoplasmic reticulum</location>
    </subcellularLocation>
    <subcellularLocation>
        <location evidence="2">Golgi apparatus</location>
    </subcellularLocation>
</comment>
<dbReference type="GO" id="GO:0030008">
    <property type="term" value="C:TRAPP complex"/>
    <property type="evidence" value="ECO:0007669"/>
    <property type="project" value="InterPro"/>
</dbReference>
<dbReference type="GO" id="GO:0048193">
    <property type="term" value="P:Golgi vesicle transport"/>
    <property type="evidence" value="ECO:0007669"/>
    <property type="project" value="UniProtKB-ARBA"/>
</dbReference>
<organism evidence="8 9">
    <name type="scientific">Stemphylium lycopersici</name>
    <name type="common">Tomato gray leaf spot disease fungus</name>
    <name type="synonym">Thyrospora lycopersici</name>
    <dbReference type="NCBI Taxonomy" id="183478"/>
    <lineage>
        <taxon>Eukaryota</taxon>
        <taxon>Fungi</taxon>
        <taxon>Dikarya</taxon>
        <taxon>Ascomycota</taxon>
        <taxon>Pezizomycotina</taxon>
        <taxon>Dothideomycetes</taxon>
        <taxon>Pleosporomycetidae</taxon>
        <taxon>Pleosporales</taxon>
        <taxon>Pleosporineae</taxon>
        <taxon>Pleosporaceae</taxon>
        <taxon>Stemphylium</taxon>
    </lineage>
</organism>
<dbReference type="GO" id="GO:0005783">
    <property type="term" value="C:endoplasmic reticulum"/>
    <property type="evidence" value="ECO:0007669"/>
    <property type="project" value="UniProtKB-SubCell"/>
</dbReference>
<dbReference type="InterPro" id="IPR011012">
    <property type="entry name" value="Longin-like_dom_sf"/>
</dbReference>
<dbReference type="InterPro" id="IPR052895">
    <property type="entry name" value="HetReg/Transcr_Mod"/>
</dbReference>
<evidence type="ECO:0000313" key="8">
    <source>
        <dbReference type="EMBL" id="RAR14313.1"/>
    </source>
</evidence>
<dbReference type="EMBL" id="QGDH01000023">
    <property type="protein sequence ID" value="RAR14313.1"/>
    <property type="molecule type" value="Genomic_DNA"/>
</dbReference>
<dbReference type="STRING" id="183478.A0A364NAW0"/>
<dbReference type="SUPFAM" id="SSF64356">
    <property type="entry name" value="SNARE-like"/>
    <property type="match status" value="1"/>
</dbReference>
<keyword evidence="3" id="KW-0813">Transport</keyword>
<evidence type="ECO:0000256" key="4">
    <source>
        <dbReference type="ARBA" id="ARBA00022824"/>
    </source>
</evidence>
<dbReference type="AlphaFoldDB" id="A0A364NAW0"/>
<keyword evidence="9" id="KW-1185">Reference proteome</keyword>
<evidence type="ECO:0000313" key="9">
    <source>
        <dbReference type="Proteomes" id="UP000249619"/>
    </source>
</evidence>
<proteinExistence type="predicted"/>
<dbReference type="PANTHER" id="PTHR24148">
    <property type="entry name" value="ANKYRIN REPEAT DOMAIN-CONTAINING PROTEIN 39 HOMOLOG-RELATED"/>
    <property type="match status" value="1"/>
</dbReference>
<evidence type="ECO:0000256" key="7">
    <source>
        <dbReference type="SAM" id="MobiDB-lite"/>
    </source>
</evidence>
<dbReference type="Proteomes" id="UP000249619">
    <property type="component" value="Unassembled WGS sequence"/>
</dbReference>
<name>A0A364NAW0_STELY</name>
<dbReference type="SMART" id="SM01399">
    <property type="entry name" value="Sybindin"/>
    <property type="match status" value="1"/>
</dbReference>